<dbReference type="Gene3D" id="3.10.20.30">
    <property type="match status" value="1"/>
</dbReference>
<evidence type="ECO:0000313" key="1">
    <source>
        <dbReference type="EMBL" id="MCF6139242.1"/>
    </source>
</evidence>
<accession>A0ABS9H2R2</accession>
<reference evidence="1 2" key="1">
    <citation type="submission" date="2022-01" db="EMBL/GenBank/DDBJ databases">
        <title>Alkalihalobacillus sp. EGI L200015, a novel bacterium isolated from a salt lake sediment.</title>
        <authorList>
            <person name="Gao L."/>
            <person name="Fang B.-Z."/>
            <person name="Li W.-J."/>
        </authorList>
    </citation>
    <scope>NUCLEOTIDE SEQUENCE [LARGE SCALE GENOMIC DNA]</scope>
    <source>
        <strain evidence="1 2">KCTC 12718</strain>
    </source>
</reference>
<dbReference type="Proteomes" id="UP001649381">
    <property type="component" value="Unassembled WGS sequence"/>
</dbReference>
<protein>
    <submittedName>
        <fullName evidence="1">Sulfur carrier protein ThiS</fullName>
    </submittedName>
</protein>
<sequence>MKLRINGEQVSVPETVRCVTDLIEHFQLGERVVMIEHNEEILEKGAHPETKVKDGDTIEIVQFVGGG</sequence>
<keyword evidence="2" id="KW-1185">Reference proteome</keyword>
<name>A0ABS9H2R2_9BACL</name>
<dbReference type="RefSeq" id="WP_236338009.1">
    <property type="nucleotide sequence ID" value="NZ_JAKIJS010000002.1"/>
</dbReference>
<organism evidence="1 2">
    <name type="scientific">Pseudalkalibacillus berkeleyi</name>
    <dbReference type="NCBI Taxonomy" id="1069813"/>
    <lineage>
        <taxon>Bacteria</taxon>
        <taxon>Bacillati</taxon>
        <taxon>Bacillota</taxon>
        <taxon>Bacilli</taxon>
        <taxon>Bacillales</taxon>
        <taxon>Fictibacillaceae</taxon>
        <taxon>Pseudalkalibacillus</taxon>
    </lineage>
</organism>
<evidence type="ECO:0000313" key="2">
    <source>
        <dbReference type="Proteomes" id="UP001649381"/>
    </source>
</evidence>
<dbReference type="PANTHER" id="PTHR34472:SF1">
    <property type="entry name" value="SULFUR CARRIER PROTEIN THIS"/>
    <property type="match status" value="1"/>
</dbReference>
<dbReference type="InterPro" id="IPR016155">
    <property type="entry name" value="Mopterin_synth/thiamin_S_b"/>
</dbReference>
<dbReference type="SUPFAM" id="SSF54285">
    <property type="entry name" value="MoaD/ThiS"/>
    <property type="match status" value="1"/>
</dbReference>
<comment type="caution">
    <text evidence="1">The sequence shown here is derived from an EMBL/GenBank/DDBJ whole genome shotgun (WGS) entry which is preliminary data.</text>
</comment>
<dbReference type="Pfam" id="PF02597">
    <property type="entry name" value="ThiS"/>
    <property type="match status" value="1"/>
</dbReference>
<gene>
    <name evidence="1" type="primary">thiS</name>
    <name evidence="1" type="ORF">L2716_16015</name>
</gene>
<dbReference type="InterPro" id="IPR010035">
    <property type="entry name" value="Thi_S"/>
</dbReference>
<proteinExistence type="predicted"/>
<dbReference type="PANTHER" id="PTHR34472">
    <property type="entry name" value="SULFUR CARRIER PROTEIN THIS"/>
    <property type="match status" value="1"/>
</dbReference>
<dbReference type="CDD" id="cd00565">
    <property type="entry name" value="Ubl_ThiS"/>
    <property type="match status" value="1"/>
</dbReference>
<dbReference type="InterPro" id="IPR012675">
    <property type="entry name" value="Beta-grasp_dom_sf"/>
</dbReference>
<dbReference type="NCBIfam" id="TIGR01683">
    <property type="entry name" value="thiS"/>
    <property type="match status" value="1"/>
</dbReference>
<dbReference type="EMBL" id="JAKIJS010000002">
    <property type="protein sequence ID" value="MCF6139242.1"/>
    <property type="molecule type" value="Genomic_DNA"/>
</dbReference>
<dbReference type="InterPro" id="IPR003749">
    <property type="entry name" value="ThiS/MoaD-like"/>
</dbReference>